<dbReference type="Pfam" id="PF13439">
    <property type="entry name" value="Glyco_transf_4"/>
    <property type="match status" value="1"/>
</dbReference>
<dbReference type="EMBL" id="JARFID010000125">
    <property type="protein sequence ID" value="MDE8697673.1"/>
    <property type="molecule type" value="Genomic_DNA"/>
</dbReference>
<reference evidence="2" key="1">
    <citation type="submission" date="2023-03" db="EMBL/GenBank/DDBJ databases">
        <title>DFI Biobank Strains.</title>
        <authorList>
            <person name="Mostad J."/>
            <person name="Paddock L."/>
            <person name="Medina S."/>
            <person name="Waligurski E."/>
            <person name="Barat B."/>
            <person name="Smith R."/>
            <person name="Burgo V."/>
            <person name="Metcalfe C."/>
            <person name="Woodson C."/>
            <person name="Sundararajan A."/>
            <person name="Ramaswamy R."/>
            <person name="Lin H."/>
            <person name="Pamer E.G."/>
        </authorList>
    </citation>
    <scope>NUCLEOTIDE SEQUENCE</scope>
    <source>
        <strain evidence="2">DFI.9.5</strain>
    </source>
</reference>
<dbReference type="Gene3D" id="3.40.50.2000">
    <property type="entry name" value="Glycogen Phosphorylase B"/>
    <property type="match status" value="1"/>
</dbReference>
<dbReference type="RefSeq" id="WP_407933736.1">
    <property type="nucleotide sequence ID" value="NZ_JARFID010000125.1"/>
</dbReference>
<dbReference type="GO" id="GO:0016757">
    <property type="term" value="F:glycosyltransferase activity"/>
    <property type="evidence" value="ECO:0007669"/>
    <property type="project" value="UniProtKB-ARBA"/>
</dbReference>
<proteinExistence type="predicted"/>
<dbReference type="InterPro" id="IPR028098">
    <property type="entry name" value="Glyco_trans_4-like_N"/>
</dbReference>
<protein>
    <submittedName>
        <fullName evidence="2">Glycosyltransferase family 1 protein</fullName>
    </submittedName>
</protein>
<organism evidence="2 3">
    <name type="scientific">Bacteroides cellulosilyticus</name>
    <dbReference type="NCBI Taxonomy" id="246787"/>
    <lineage>
        <taxon>Bacteria</taxon>
        <taxon>Pseudomonadati</taxon>
        <taxon>Bacteroidota</taxon>
        <taxon>Bacteroidia</taxon>
        <taxon>Bacteroidales</taxon>
        <taxon>Bacteroidaceae</taxon>
        <taxon>Bacteroides</taxon>
    </lineage>
</organism>
<comment type="caution">
    <text evidence="2">The sequence shown here is derived from an EMBL/GenBank/DDBJ whole genome shotgun (WGS) entry which is preliminary data.</text>
</comment>
<evidence type="ECO:0000313" key="2">
    <source>
        <dbReference type="EMBL" id="MDE8697673.1"/>
    </source>
</evidence>
<feature type="non-terminal residue" evidence="2">
    <location>
        <position position="1"/>
    </location>
</feature>
<evidence type="ECO:0000259" key="1">
    <source>
        <dbReference type="Pfam" id="PF13439"/>
    </source>
</evidence>
<dbReference type="Proteomes" id="UP001221924">
    <property type="component" value="Unassembled WGS sequence"/>
</dbReference>
<gene>
    <name evidence="2" type="ORF">PZH42_26700</name>
</gene>
<feature type="non-terminal residue" evidence="2">
    <location>
        <position position="141"/>
    </location>
</feature>
<sequence length="141" mass="16749">EMGWHYRRLVVPHILKVCKKIITVSQFECKRIRHTLNIPSERITAIYNGYSTHFRQLSDINMDIVQKYIPQKDFLFFWEIPTLKKNAARTLKAYSLYLKRSSIKRPLLIADLKEGYINSLLQREGISDIKSHLYYPGYIDN</sequence>
<evidence type="ECO:0000313" key="3">
    <source>
        <dbReference type="Proteomes" id="UP001221924"/>
    </source>
</evidence>
<name>A0AAW6M9Y8_9BACE</name>
<dbReference type="SUPFAM" id="SSF53756">
    <property type="entry name" value="UDP-Glycosyltransferase/glycogen phosphorylase"/>
    <property type="match status" value="1"/>
</dbReference>
<accession>A0AAW6M9Y8</accession>
<dbReference type="AlphaFoldDB" id="A0AAW6M9Y8"/>
<feature type="domain" description="Glycosyltransferase subfamily 4-like N-terminal" evidence="1">
    <location>
        <begin position="4"/>
        <end position="52"/>
    </location>
</feature>